<dbReference type="EMBL" id="BAABME010006130">
    <property type="protein sequence ID" value="GAA0167532.1"/>
    <property type="molecule type" value="Genomic_DNA"/>
</dbReference>
<proteinExistence type="predicted"/>
<organism evidence="1 2">
    <name type="scientific">Lithospermum erythrorhizon</name>
    <name type="common">Purple gromwell</name>
    <name type="synonym">Lithospermum officinale var. erythrorhizon</name>
    <dbReference type="NCBI Taxonomy" id="34254"/>
    <lineage>
        <taxon>Eukaryota</taxon>
        <taxon>Viridiplantae</taxon>
        <taxon>Streptophyta</taxon>
        <taxon>Embryophyta</taxon>
        <taxon>Tracheophyta</taxon>
        <taxon>Spermatophyta</taxon>
        <taxon>Magnoliopsida</taxon>
        <taxon>eudicotyledons</taxon>
        <taxon>Gunneridae</taxon>
        <taxon>Pentapetalae</taxon>
        <taxon>asterids</taxon>
        <taxon>lamiids</taxon>
        <taxon>Boraginales</taxon>
        <taxon>Boraginaceae</taxon>
        <taxon>Boraginoideae</taxon>
        <taxon>Lithospermeae</taxon>
        <taxon>Lithospermum</taxon>
    </lineage>
</organism>
<keyword evidence="2" id="KW-1185">Reference proteome</keyword>
<gene>
    <name evidence="1" type="ORF">LIER_22445</name>
</gene>
<evidence type="ECO:0000313" key="2">
    <source>
        <dbReference type="Proteomes" id="UP001454036"/>
    </source>
</evidence>
<sequence>MTRDNKLFRSHSTKVTTTLSRVKGLVKANVAKDEAIDAPSYPHDPNALYCVLHCWIPVKYVEIEPPCVSPKKRYRQ</sequence>
<dbReference type="AlphaFoldDB" id="A0AAV3QZN2"/>
<comment type="caution">
    <text evidence="1">The sequence shown here is derived from an EMBL/GenBank/DDBJ whole genome shotgun (WGS) entry which is preliminary data.</text>
</comment>
<evidence type="ECO:0000313" key="1">
    <source>
        <dbReference type="EMBL" id="GAA0167532.1"/>
    </source>
</evidence>
<accession>A0AAV3QZN2</accession>
<protein>
    <submittedName>
        <fullName evidence="1">Uncharacterized protein</fullName>
    </submittedName>
</protein>
<reference evidence="1 2" key="1">
    <citation type="submission" date="2024-01" db="EMBL/GenBank/DDBJ databases">
        <title>The complete chloroplast genome sequence of Lithospermum erythrorhizon: insights into the phylogenetic relationship among Boraginaceae species and the maternal lineages of purple gromwells.</title>
        <authorList>
            <person name="Okada T."/>
            <person name="Watanabe K."/>
        </authorList>
    </citation>
    <scope>NUCLEOTIDE SEQUENCE [LARGE SCALE GENOMIC DNA]</scope>
</reference>
<name>A0AAV3QZN2_LITER</name>
<dbReference type="Proteomes" id="UP001454036">
    <property type="component" value="Unassembled WGS sequence"/>
</dbReference>